<keyword evidence="1" id="KW-0238">DNA-binding</keyword>
<dbReference type="Proteomes" id="UP001321542">
    <property type="component" value="Chromosome"/>
</dbReference>
<accession>A0ABM7F4Y6</accession>
<dbReference type="InterPro" id="IPR039420">
    <property type="entry name" value="WalR-like"/>
</dbReference>
<feature type="region of interest" description="Disordered" evidence="2">
    <location>
        <begin position="298"/>
        <end position="329"/>
    </location>
</feature>
<reference evidence="4 5" key="1">
    <citation type="journal article" date="2010" name="ChemBioChem">
        <title>Cloning and characterization of the biosynthetic gene cluster of 16-membered macrolide antibiotic FD-891: involvement of a dual functional cytochrome P450 monooxygenase catalyzing epoxidation and hydroxylation.</title>
        <authorList>
            <person name="Kudo F."/>
            <person name="Motegi A."/>
            <person name="Mizoue K."/>
            <person name="Eguchi T."/>
        </authorList>
    </citation>
    <scope>NUCLEOTIDE SEQUENCE [LARGE SCALE GENOMIC DNA]</scope>
    <source>
        <strain evidence="4 5">A-8890</strain>
    </source>
</reference>
<evidence type="ECO:0000259" key="3">
    <source>
        <dbReference type="PROSITE" id="PS50043"/>
    </source>
</evidence>
<proteinExistence type="predicted"/>
<dbReference type="InterPro" id="IPR016032">
    <property type="entry name" value="Sig_transdc_resp-reg_C-effctor"/>
</dbReference>
<dbReference type="PANTHER" id="PTHR43214">
    <property type="entry name" value="TWO-COMPONENT RESPONSE REGULATOR"/>
    <property type="match status" value="1"/>
</dbReference>
<organism evidence="4 5">
    <name type="scientific">Streptomyces graminofaciens</name>
    <dbReference type="NCBI Taxonomy" id="68212"/>
    <lineage>
        <taxon>Bacteria</taxon>
        <taxon>Bacillati</taxon>
        <taxon>Actinomycetota</taxon>
        <taxon>Actinomycetes</taxon>
        <taxon>Kitasatosporales</taxon>
        <taxon>Streptomycetaceae</taxon>
        <taxon>Streptomyces</taxon>
    </lineage>
</organism>
<evidence type="ECO:0000256" key="2">
    <source>
        <dbReference type="SAM" id="MobiDB-lite"/>
    </source>
</evidence>
<dbReference type="SUPFAM" id="SSF51735">
    <property type="entry name" value="NAD(P)-binding Rossmann-fold domains"/>
    <property type="match status" value="1"/>
</dbReference>
<sequence>MIQPPTLGLIGCGMVGNALARLAVASGLNVVLSNSRGPESLAALVAELGPRARAATPPEAAQAGDLVAVAIPLNAYDRLPATELAGRTVIDLMNYHPERHGPIAVLDSGGMTPSRLVQRHLVGSSVVKVFSDIDFRRLRPGPRLGVLDRSILPVAGDDVDAKAEVSRLLNALGYHVLDVGTFENSRVLTTLAVATEQARAVTRAMAEKLEILPPGSPGYVNWPTASCSAAVRIRLSPQEQRIMTLTAAGRSLSEVAQEMYLSEKTVRNYLSRIYGKLGVRSRYQAILHWLGHVDTPDVDSSVSPAGQDHRAPADRSSTAVVTDPRLGPM</sequence>
<dbReference type="SMART" id="SM00421">
    <property type="entry name" value="HTH_LUXR"/>
    <property type="match status" value="1"/>
</dbReference>
<dbReference type="Gene3D" id="1.10.10.10">
    <property type="entry name" value="Winged helix-like DNA-binding domain superfamily/Winged helix DNA-binding domain"/>
    <property type="match status" value="1"/>
</dbReference>
<feature type="domain" description="HTH luxR-type" evidence="3">
    <location>
        <begin position="228"/>
        <end position="293"/>
    </location>
</feature>
<dbReference type="Gene3D" id="3.40.50.720">
    <property type="entry name" value="NAD(P)-binding Rossmann-like Domain"/>
    <property type="match status" value="1"/>
</dbReference>
<dbReference type="SUPFAM" id="SSF46894">
    <property type="entry name" value="C-terminal effector domain of the bipartite response regulators"/>
    <property type="match status" value="1"/>
</dbReference>
<dbReference type="RefSeq" id="WP_286249545.1">
    <property type="nucleotide sequence ID" value="NZ_AP018448.1"/>
</dbReference>
<dbReference type="EMBL" id="AP018448">
    <property type="protein sequence ID" value="BBC30902.1"/>
    <property type="molecule type" value="Genomic_DNA"/>
</dbReference>
<evidence type="ECO:0000313" key="4">
    <source>
        <dbReference type="EMBL" id="BBC30902.1"/>
    </source>
</evidence>
<dbReference type="InterPro" id="IPR036388">
    <property type="entry name" value="WH-like_DNA-bd_sf"/>
</dbReference>
<dbReference type="InterPro" id="IPR028939">
    <property type="entry name" value="P5C_Rdtase_cat_N"/>
</dbReference>
<name>A0ABM7F4Y6_9ACTN</name>
<dbReference type="Pfam" id="PF00196">
    <property type="entry name" value="GerE"/>
    <property type="match status" value="1"/>
</dbReference>
<dbReference type="InterPro" id="IPR000792">
    <property type="entry name" value="Tscrpt_reg_LuxR_C"/>
</dbReference>
<dbReference type="PRINTS" id="PR00038">
    <property type="entry name" value="HTHLUXR"/>
</dbReference>
<evidence type="ECO:0000256" key="1">
    <source>
        <dbReference type="ARBA" id="ARBA00023125"/>
    </source>
</evidence>
<dbReference type="PROSITE" id="PS50043">
    <property type="entry name" value="HTH_LUXR_2"/>
    <property type="match status" value="1"/>
</dbReference>
<dbReference type="InterPro" id="IPR036291">
    <property type="entry name" value="NAD(P)-bd_dom_sf"/>
</dbReference>
<protein>
    <recommendedName>
        <fullName evidence="3">HTH luxR-type domain-containing protein</fullName>
    </recommendedName>
</protein>
<dbReference type="Pfam" id="PF03807">
    <property type="entry name" value="F420_oxidored"/>
    <property type="match status" value="1"/>
</dbReference>
<reference evidence="4 5" key="2">
    <citation type="journal article" date="2023" name="ChemBioChem">
        <title>Acyltransferase Domain Exchange between Two Independent Type I Polyketide Synthases in the Same Producer Strain of Macrolide Antibiotics.</title>
        <authorList>
            <person name="Kudo F."/>
            <person name="Kishikawa K."/>
            <person name="Tsuboi K."/>
            <person name="Kido T."/>
            <person name="Usui T."/>
            <person name="Hashimoto J."/>
            <person name="Shin-Ya K."/>
            <person name="Miyanaga A."/>
            <person name="Eguchi T."/>
        </authorList>
    </citation>
    <scope>NUCLEOTIDE SEQUENCE [LARGE SCALE GENOMIC DNA]</scope>
    <source>
        <strain evidence="4 5">A-8890</strain>
    </source>
</reference>
<keyword evidence="5" id="KW-1185">Reference proteome</keyword>
<evidence type="ECO:0000313" key="5">
    <source>
        <dbReference type="Proteomes" id="UP001321542"/>
    </source>
</evidence>
<dbReference type="CDD" id="cd06170">
    <property type="entry name" value="LuxR_C_like"/>
    <property type="match status" value="1"/>
</dbReference>
<gene>
    <name evidence="4" type="ORF">SGFS_021960</name>
</gene>